<evidence type="ECO:0000313" key="4">
    <source>
        <dbReference type="Proteomes" id="UP000576225"/>
    </source>
</evidence>
<keyword evidence="3" id="KW-1185">Reference proteome</keyword>
<proteinExistence type="predicted"/>
<dbReference type="RefSeq" id="WP_116884248.1">
    <property type="nucleotide sequence ID" value="NZ_JABAEW010000007.1"/>
</dbReference>
<evidence type="ECO:0000313" key="1">
    <source>
        <dbReference type="EMBL" id="NMD86066.1"/>
    </source>
</evidence>
<dbReference type="Proteomes" id="UP000576225">
    <property type="component" value="Unassembled WGS sequence"/>
</dbReference>
<comment type="caution">
    <text evidence="2">The sequence shown here is derived from an EMBL/GenBank/DDBJ whole genome shotgun (WGS) entry which is preliminary data.</text>
</comment>
<sequence length="162" mass="17404">MGALKEHEMRGPVSKRFAFAPGAGFLAFNNTIFHEHGNFFNKPGPLECELVNFRFFNNIIVTAAFHKNAKYRGSLMEFYNNLVVSPGSAEQSKLLAGEGGSVLDSVEALQLKAPADYDFSPLENSPARNAGTTAIHPASHADIGAIPAGTSWKMPPVGPLTD</sequence>
<evidence type="ECO:0000313" key="2">
    <source>
        <dbReference type="EMBL" id="PVY41045.1"/>
    </source>
</evidence>
<dbReference type="SUPFAM" id="SSF51126">
    <property type="entry name" value="Pectin lyase-like"/>
    <property type="match status" value="1"/>
</dbReference>
<dbReference type="AlphaFoldDB" id="A0A2U1AX93"/>
<dbReference type="GeneID" id="78295551"/>
<dbReference type="InterPro" id="IPR011050">
    <property type="entry name" value="Pectin_lyase_fold/virulence"/>
</dbReference>
<name>A0A2U1AX93_9BACT</name>
<dbReference type="Proteomes" id="UP000245959">
    <property type="component" value="Unassembled WGS sequence"/>
</dbReference>
<gene>
    <name evidence="2" type="ORF">C8D82_11596</name>
    <name evidence="1" type="ORF">HF882_05655</name>
</gene>
<dbReference type="EMBL" id="JABAEW010000007">
    <property type="protein sequence ID" value="NMD86066.1"/>
    <property type="molecule type" value="Genomic_DNA"/>
</dbReference>
<reference evidence="1 4" key="2">
    <citation type="submission" date="2020-04" db="EMBL/GenBank/DDBJ databases">
        <authorList>
            <person name="Hitch T.C.A."/>
            <person name="Wylensek D."/>
            <person name="Clavel T."/>
        </authorList>
    </citation>
    <scope>NUCLEOTIDE SEQUENCE [LARGE SCALE GENOMIC DNA]</scope>
    <source>
        <strain evidence="1 4">COR2-253-APC-1A</strain>
    </source>
</reference>
<evidence type="ECO:0000313" key="3">
    <source>
        <dbReference type="Proteomes" id="UP000245959"/>
    </source>
</evidence>
<organism evidence="2 3">
    <name type="scientific">Victivallis vadensis</name>
    <dbReference type="NCBI Taxonomy" id="172901"/>
    <lineage>
        <taxon>Bacteria</taxon>
        <taxon>Pseudomonadati</taxon>
        <taxon>Lentisphaerota</taxon>
        <taxon>Lentisphaeria</taxon>
        <taxon>Victivallales</taxon>
        <taxon>Victivallaceae</taxon>
        <taxon>Victivallis</taxon>
    </lineage>
</organism>
<reference evidence="2 3" key="1">
    <citation type="submission" date="2018-04" db="EMBL/GenBank/DDBJ databases">
        <title>Genomic Encyclopedia of Type Strains, Phase IV (KMG-IV): sequencing the most valuable type-strain genomes for metagenomic binning, comparative biology and taxonomic classification.</title>
        <authorList>
            <person name="Goeker M."/>
        </authorList>
    </citation>
    <scope>NUCLEOTIDE SEQUENCE [LARGE SCALE GENOMIC DNA]</scope>
    <source>
        <strain evidence="2 3">DSM 14823</strain>
    </source>
</reference>
<protein>
    <submittedName>
        <fullName evidence="2">Uncharacterized protein</fullName>
    </submittedName>
</protein>
<dbReference type="EMBL" id="QEKH01000015">
    <property type="protein sequence ID" value="PVY41045.1"/>
    <property type="molecule type" value="Genomic_DNA"/>
</dbReference>
<accession>A0A2U1AX93</accession>